<dbReference type="Pfam" id="PF00733">
    <property type="entry name" value="Asn_synthase"/>
    <property type="match status" value="1"/>
</dbReference>
<dbReference type="KEGG" id="cik:H0194_01010"/>
<name>A0A7G7CQ08_9CORY</name>
<evidence type="ECO:0000313" key="4">
    <source>
        <dbReference type="Proteomes" id="UP000515743"/>
    </source>
</evidence>
<dbReference type="AlphaFoldDB" id="A0A7G7CQ08"/>
<dbReference type="RefSeq" id="WP_185176048.1">
    <property type="nucleotide sequence ID" value="NZ_CP059404.1"/>
</dbReference>
<dbReference type="GO" id="GO:0004066">
    <property type="term" value="F:asparagine synthase (glutamine-hydrolyzing) activity"/>
    <property type="evidence" value="ECO:0007669"/>
    <property type="project" value="InterPro"/>
</dbReference>
<accession>A0A7G7CQ08</accession>
<feature type="domain" description="Asparagine synthetase" evidence="2">
    <location>
        <begin position="77"/>
        <end position="228"/>
    </location>
</feature>
<reference evidence="3 4" key="1">
    <citation type="submission" date="2020-07" db="EMBL/GenBank/DDBJ databases">
        <title>Complete genome and description of Corynebacterium incognita strain Marseille-Q3630 sp. nov.</title>
        <authorList>
            <person name="Boxberger M."/>
        </authorList>
    </citation>
    <scope>NUCLEOTIDE SEQUENCE [LARGE SCALE GENOMIC DNA]</scope>
    <source>
        <strain evidence="3 4">Marseille-Q3630</strain>
    </source>
</reference>
<dbReference type="InterPro" id="IPR014729">
    <property type="entry name" value="Rossmann-like_a/b/a_fold"/>
</dbReference>
<evidence type="ECO:0000256" key="1">
    <source>
        <dbReference type="SAM" id="MobiDB-lite"/>
    </source>
</evidence>
<dbReference type="SUPFAM" id="SSF52402">
    <property type="entry name" value="Adenine nucleotide alpha hydrolases-like"/>
    <property type="match status" value="1"/>
</dbReference>
<keyword evidence="4" id="KW-1185">Reference proteome</keyword>
<evidence type="ECO:0000259" key="2">
    <source>
        <dbReference type="Pfam" id="PF00733"/>
    </source>
</evidence>
<evidence type="ECO:0000313" key="3">
    <source>
        <dbReference type="EMBL" id="QNE89674.1"/>
    </source>
</evidence>
<dbReference type="GO" id="GO:0006529">
    <property type="term" value="P:asparagine biosynthetic process"/>
    <property type="evidence" value="ECO:0007669"/>
    <property type="project" value="InterPro"/>
</dbReference>
<dbReference type="Proteomes" id="UP000515743">
    <property type="component" value="Chromosome"/>
</dbReference>
<protein>
    <submittedName>
        <fullName evidence="3">7-cyano-7-deazaguanine synthase</fullName>
    </submittedName>
</protein>
<organism evidence="3 4">
    <name type="scientific">Corynebacterium incognita</name>
    <dbReference type="NCBI Taxonomy" id="2754725"/>
    <lineage>
        <taxon>Bacteria</taxon>
        <taxon>Bacillati</taxon>
        <taxon>Actinomycetota</taxon>
        <taxon>Actinomycetes</taxon>
        <taxon>Mycobacteriales</taxon>
        <taxon>Corynebacteriaceae</taxon>
        <taxon>Corynebacterium</taxon>
    </lineage>
</organism>
<gene>
    <name evidence="3" type="ORF">H0194_01010</name>
</gene>
<dbReference type="Gene3D" id="3.40.50.620">
    <property type="entry name" value="HUPs"/>
    <property type="match status" value="1"/>
</dbReference>
<sequence length="351" mass="39047">MAAKTGLDMSAEKLGKLPHPSGSPEEYLEDLTEFESWRETAAGITSMPDATAAINEYVRLRLEAIENQRSVGARPILLLSGGLDSIHTLAVAKDVSPDLLAVTWHYSGSKESQYEVDMASRVARILGVEHGICEVDVSHMEQSARNTIHLLGTCEPWEVLAGLILRDIAEWVKSHCKDNKAEEYYFISAAGADVLFMGGKPFTAVESVGETRRRWVLGILAEAGRAFTKERFIPDFYERLLGDQVEHCKVWQTQAALLLALNIDEKLVRGPEFLEDKLVLRHAAQAMGVPPELTQQRKSPMQKSSGGFEALVDVARTRLAREFSGRTYSNPEEEDLELLVSRLVLKNLQNE</sequence>
<dbReference type="EMBL" id="CP059404">
    <property type="protein sequence ID" value="QNE89674.1"/>
    <property type="molecule type" value="Genomic_DNA"/>
</dbReference>
<proteinExistence type="predicted"/>
<feature type="region of interest" description="Disordered" evidence="1">
    <location>
        <begin position="1"/>
        <end position="26"/>
    </location>
</feature>
<dbReference type="InterPro" id="IPR001962">
    <property type="entry name" value="Asn_synthase"/>
</dbReference>